<accession>A0A4P9UIX4</accession>
<dbReference type="RefSeq" id="WP_017841291.1">
    <property type="nucleotide sequence ID" value="NZ_CP035467.1"/>
</dbReference>
<dbReference type="OrthoDB" id="5569890at2"/>
<dbReference type="Proteomes" id="UP000305881">
    <property type="component" value="Chromosome"/>
</dbReference>
<sequence>MNSKEAEILFQAGALEAPVTQKHASGDGWTVTLEGKHKLNPMLETARGQVRVFKRLDAAVGVLFDIGLGEIHVMR</sequence>
<dbReference type="KEGG" id="mbur:EQU24_01040"/>
<dbReference type="STRING" id="675511.GCA_000341735_02800"/>
<proteinExistence type="predicted"/>
<name>A0A4P9UIX4_METBY</name>
<reference evidence="2" key="1">
    <citation type="journal article" date="2019" name="J. Bacteriol.">
        <title>A Mutagenic Screen Identifies a TonB-Dependent Receptor Required for the Lanthanide Metal Switch in the Type I Methanotroph 'Methylotuvimicrobium buryatense' 5GB1C.</title>
        <authorList>
            <person name="Groom J.D."/>
            <person name="Ford S.M."/>
            <person name="Pesesky M.W."/>
            <person name="Lidstrom M.E."/>
        </authorList>
    </citation>
    <scope>NUCLEOTIDE SEQUENCE [LARGE SCALE GENOMIC DNA]</scope>
    <source>
        <strain evidence="2">5GB1C</strain>
    </source>
</reference>
<keyword evidence="2" id="KW-1185">Reference proteome</keyword>
<dbReference type="AlphaFoldDB" id="A0A4P9UIX4"/>
<organism evidence="1 2">
    <name type="scientific">Methylotuvimicrobium buryatense</name>
    <name type="common">Methylomicrobium buryatense</name>
    <dbReference type="NCBI Taxonomy" id="95641"/>
    <lineage>
        <taxon>Bacteria</taxon>
        <taxon>Pseudomonadati</taxon>
        <taxon>Pseudomonadota</taxon>
        <taxon>Gammaproteobacteria</taxon>
        <taxon>Methylococcales</taxon>
        <taxon>Methylococcaceae</taxon>
        <taxon>Methylotuvimicrobium</taxon>
    </lineage>
</organism>
<gene>
    <name evidence="1" type="ORF">EQU24_01040</name>
</gene>
<evidence type="ECO:0000313" key="2">
    <source>
        <dbReference type="Proteomes" id="UP000305881"/>
    </source>
</evidence>
<protein>
    <submittedName>
        <fullName evidence="1">Uncharacterized protein</fullName>
    </submittedName>
</protein>
<evidence type="ECO:0000313" key="1">
    <source>
        <dbReference type="EMBL" id="QCW80998.1"/>
    </source>
</evidence>
<dbReference type="EMBL" id="CP035467">
    <property type="protein sequence ID" value="QCW80998.1"/>
    <property type="molecule type" value="Genomic_DNA"/>
</dbReference>